<dbReference type="InterPro" id="IPR008426">
    <property type="entry name" value="CENP-H_C"/>
</dbReference>
<feature type="compositionally biased region" description="Polar residues" evidence="9">
    <location>
        <begin position="11"/>
        <end position="21"/>
    </location>
</feature>
<gene>
    <name evidence="11" type="ORF">K432DRAFT_412745</name>
</gene>
<keyword evidence="8" id="KW-0175">Coiled coil</keyword>
<keyword evidence="6" id="KW-0137">Centromere</keyword>
<dbReference type="EMBL" id="KV744807">
    <property type="protein sequence ID" value="OCK86218.1"/>
    <property type="molecule type" value="Genomic_DNA"/>
</dbReference>
<evidence type="ECO:0000256" key="1">
    <source>
        <dbReference type="ARBA" id="ARBA00004123"/>
    </source>
</evidence>
<comment type="similarity">
    <text evidence="7">Belongs to the CENP-H/MCM16 family.</text>
</comment>
<dbReference type="Proteomes" id="UP000250266">
    <property type="component" value="Unassembled WGS sequence"/>
</dbReference>
<feature type="coiled-coil region" evidence="8">
    <location>
        <begin position="170"/>
        <end position="197"/>
    </location>
</feature>
<evidence type="ECO:0000256" key="2">
    <source>
        <dbReference type="ARBA" id="ARBA00004629"/>
    </source>
</evidence>
<dbReference type="AlphaFoldDB" id="A0A8E2EMH7"/>
<dbReference type="GO" id="GO:0051382">
    <property type="term" value="P:kinetochore assembly"/>
    <property type="evidence" value="ECO:0007669"/>
    <property type="project" value="InterPro"/>
</dbReference>
<dbReference type="Pfam" id="PF05837">
    <property type="entry name" value="CENP-H"/>
    <property type="match status" value="1"/>
</dbReference>
<organism evidence="11 12">
    <name type="scientific">Lepidopterella palustris CBS 459.81</name>
    <dbReference type="NCBI Taxonomy" id="1314670"/>
    <lineage>
        <taxon>Eukaryota</taxon>
        <taxon>Fungi</taxon>
        <taxon>Dikarya</taxon>
        <taxon>Ascomycota</taxon>
        <taxon>Pezizomycotina</taxon>
        <taxon>Dothideomycetes</taxon>
        <taxon>Pleosporomycetidae</taxon>
        <taxon>Mytilinidiales</taxon>
        <taxon>Argynnaceae</taxon>
        <taxon>Lepidopterella</taxon>
    </lineage>
</organism>
<evidence type="ECO:0000259" key="10">
    <source>
        <dbReference type="Pfam" id="PF05837"/>
    </source>
</evidence>
<evidence type="ECO:0000256" key="5">
    <source>
        <dbReference type="ARBA" id="ARBA00023242"/>
    </source>
</evidence>
<dbReference type="PANTHER" id="PTHR48122:SF1">
    <property type="entry name" value="CENTROMERE PROTEIN H"/>
    <property type="match status" value="1"/>
</dbReference>
<feature type="domain" description="Centromere protein H C-terminal" evidence="10">
    <location>
        <begin position="39"/>
        <end position="230"/>
    </location>
</feature>
<keyword evidence="3" id="KW-0158">Chromosome</keyword>
<evidence type="ECO:0000256" key="8">
    <source>
        <dbReference type="SAM" id="Coils"/>
    </source>
</evidence>
<evidence type="ECO:0000256" key="6">
    <source>
        <dbReference type="ARBA" id="ARBA00023328"/>
    </source>
</evidence>
<evidence type="ECO:0000256" key="7">
    <source>
        <dbReference type="ARBA" id="ARBA00025735"/>
    </source>
</evidence>
<sequence>MDHTGEPAPLGSTSQPSPFSELINTTHSDAFALSDQERLILELYDQEQEIQLESISDDALQEQLIIAEREALEARTEYLLRNRITQNLMITDPVLKAVHGGSSTTLAERRLLPLINERDILSMVHGSLTSKVTSSSTALAATEKSNIMANEKNKELAQTLLALAEKMKTQSVEEIDNEKLRAQLQELENRMRMSRRRWRIMKSIVSGMIVGSGINWAEDEVLRDLVMDDEDEIQ</sequence>
<evidence type="ECO:0000313" key="12">
    <source>
        <dbReference type="Proteomes" id="UP000250266"/>
    </source>
</evidence>
<dbReference type="PANTHER" id="PTHR48122">
    <property type="entry name" value="CENTROMERE PROTEIN H"/>
    <property type="match status" value="1"/>
</dbReference>
<keyword evidence="12" id="KW-1185">Reference proteome</keyword>
<evidence type="ECO:0000256" key="3">
    <source>
        <dbReference type="ARBA" id="ARBA00022454"/>
    </source>
</evidence>
<accession>A0A8E2EMH7</accession>
<dbReference type="GO" id="GO:0000776">
    <property type="term" value="C:kinetochore"/>
    <property type="evidence" value="ECO:0007669"/>
    <property type="project" value="UniProtKB-KW"/>
</dbReference>
<comment type="subcellular location">
    <subcellularLocation>
        <location evidence="2">Chromosome</location>
        <location evidence="2">Centromere</location>
        <location evidence="2">Kinetochore</location>
    </subcellularLocation>
    <subcellularLocation>
        <location evidence="1">Nucleus</location>
    </subcellularLocation>
</comment>
<dbReference type="GO" id="GO:0007052">
    <property type="term" value="P:mitotic spindle organization"/>
    <property type="evidence" value="ECO:0007669"/>
    <property type="project" value="TreeGrafter"/>
</dbReference>
<dbReference type="GO" id="GO:0043515">
    <property type="term" value="F:kinetochore binding"/>
    <property type="evidence" value="ECO:0007669"/>
    <property type="project" value="TreeGrafter"/>
</dbReference>
<reference evidence="11 12" key="1">
    <citation type="journal article" date="2016" name="Nat. Commun.">
        <title>Ectomycorrhizal ecology is imprinted in the genome of the dominant symbiotic fungus Cenococcum geophilum.</title>
        <authorList>
            <consortium name="DOE Joint Genome Institute"/>
            <person name="Peter M."/>
            <person name="Kohler A."/>
            <person name="Ohm R.A."/>
            <person name="Kuo A."/>
            <person name="Krutzmann J."/>
            <person name="Morin E."/>
            <person name="Arend M."/>
            <person name="Barry K.W."/>
            <person name="Binder M."/>
            <person name="Choi C."/>
            <person name="Clum A."/>
            <person name="Copeland A."/>
            <person name="Grisel N."/>
            <person name="Haridas S."/>
            <person name="Kipfer T."/>
            <person name="LaButti K."/>
            <person name="Lindquist E."/>
            <person name="Lipzen A."/>
            <person name="Maire R."/>
            <person name="Meier B."/>
            <person name="Mihaltcheva S."/>
            <person name="Molinier V."/>
            <person name="Murat C."/>
            <person name="Poggeler S."/>
            <person name="Quandt C.A."/>
            <person name="Sperisen C."/>
            <person name="Tritt A."/>
            <person name="Tisserant E."/>
            <person name="Crous P.W."/>
            <person name="Henrissat B."/>
            <person name="Nehls U."/>
            <person name="Egli S."/>
            <person name="Spatafora J.W."/>
            <person name="Grigoriev I.V."/>
            <person name="Martin F.M."/>
        </authorList>
    </citation>
    <scope>NUCLEOTIDE SEQUENCE [LARGE SCALE GENOMIC DNA]</scope>
    <source>
        <strain evidence="11 12">CBS 459.81</strain>
    </source>
</reference>
<keyword evidence="4" id="KW-0995">Kinetochore</keyword>
<feature type="region of interest" description="Disordered" evidence="9">
    <location>
        <begin position="1"/>
        <end position="21"/>
    </location>
</feature>
<dbReference type="OrthoDB" id="2274804at2759"/>
<evidence type="ECO:0000313" key="11">
    <source>
        <dbReference type="EMBL" id="OCK86218.1"/>
    </source>
</evidence>
<proteinExistence type="inferred from homology"/>
<dbReference type="GO" id="GO:0007059">
    <property type="term" value="P:chromosome segregation"/>
    <property type="evidence" value="ECO:0007669"/>
    <property type="project" value="TreeGrafter"/>
</dbReference>
<evidence type="ECO:0000256" key="4">
    <source>
        <dbReference type="ARBA" id="ARBA00022838"/>
    </source>
</evidence>
<keyword evidence="5" id="KW-0539">Nucleus</keyword>
<dbReference type="GO" id="GO:0005634">
    <property type="term" value="C:nucleus"/>
    <property type="evidence" value="ECO:0007669"/>
    <property type="project" value="UniProtKB-SubCell"/>
</dbReference>
<evidence type="ECO:0000256" key="9">
    <source>
        <dbReference type="SAM" id="MobiDB-lite"/>
    </source>
</evidence>
<name>A0A8E2EMH7_9PEZI</name>
<dbReference type="InterPro" id="IPR040034">
    <property type="entry name" value="CENP-H"/>
</dbReference>
<protein>
    <recommendedName>
        <fullName evidence="10">Centromere protein H C-terminal domain-containing protein</fullName>
    </recommendedName>
</protein>